<dbReference type="Pfam" id="PF12697">
    <property type="entry name" value="Abhydrolase_6"/>
    <property type="match status" value="1"/>
</dbReference>
<gene>
    <name evidence="2" type="ORF">F6X51_06765</name>
</gene>
<comment type="caution">
    <text evidence="2">The sequence shown here is derived from an EMBL/GenBank/DDBJ whole genome shotgun (WGS) entry which is preliminary data.</text>
</comment>
<dbReference type="PRINTS" id="PR00111">
    <property type="entry name" value="ABHYDROLASE"/>
</dbReference>
<reference evidence="2 3" key="1">
    <citation type="submission" date="2019-09" db="EMBL/GenBank/DDBJ databases">
        <title>YIM 132548 draft genome.</title>
        <authorList>
            <person name="Jiang L."/>
        </authorList>
    </citation>
    <scope>NUCLEOTIDE SEQUENCE [LARGE SCALE GENOMIC DNA]</scope>
    <source>
        <strain evidence="2 3">YIM 132548</strain>
    </source>
</reference>
<organism evidence="2 3">
    <name type="scientific">Methylobacterium planeticum</name>
    <dbReference type="NCBI Taxonomy" id="2615211"/>
    <lineage>
        <taxon>Bacteria</taxon>
        <taxon>Pseudomonadati</taxon>
        <taxon>Pseudomonadota</taxon>
        <taxon>Alphaproteobacteria</taxon>
        <taxon>Hyphomicrobiales</taxon>
        <taxon>Methylobacteriaceae</taxon>
        <taxon>Methylobacterium</taxon>
    </lineage>
</organism>
<dbReference type="SUPFAM" id="SSF53474">
    <property type="entry name" value="alpha/beta-Hydrolases"/>
    <property type="match status" value="1"/>
</dbReference>
<evidence type="ECO:0000259" key="1">
    <source>
        <dbReference type="Pfam" id="PF12697"/>
    </source>
</evidence>
<dbReference type="PANTHER" id="PTHR43689">
    <property type="entry name" value="HYDROLASE"/>
    <property type="match status" value="1"/>
</dbReference>
<keyword evidence="3" id="KW-1185">Reference proteome</keyword>
<feature type="domain" description="AB hydrolase-1" evidence="1">
    <location>
        <begin position="47"/>
        <end position="285"/>
    </location>
</feature>
<dbReference type="PANTHER" id="PTHR43689:SF8">
    <property type="entry name" value="ALPHA_BETA-HYDROLASES SUPERFAMILY PROTEIN"/>
    <property type="match status" value="1"/>
</dbReference>
<dbReference type="GO" id="GO:0016787">
    <property type="term" value="F:hydrolase activity"/>
    <property type="evidence" value="ECO:0007669"/>
    <property type="project" value="UniProtKB-KW"/>
</dbReference>
<dbReference type="AlphaFoldDB" id="A0A6N6MVS5"/>
<proteinExistence type="predicted"/>
<dbReference type="InterPro" id="IPR029058">
    <property type="entry name" value="AB_hydrolase_fold"/>
</dbReference>
<dbReference type="Proteomes" id="UP000441523">
    <property type="component" value="Unassembled WGS sequence"/>
</dbReference>
<accession>A0A6N6MVS5</accession>
<dbReference type="InterPro" id="IPR017497">
    <property type="entry name" value="BchO"/>
</dbReference>
<keyword evidence="2" id="KW-0378">Hydrolase</keyword>
<evidence type="ECO:0000313" key="2">
    <source>
        <dbReference type="EMBL" id="KAB1074816.1"/>
    </source>
</evidence>
<dbReference type="InterPro" id="IPR000073">
    <property type="entry name" value="AB_hydrolase_1"/>
</dbReference>
<evidence type="ECO:0000313" key="3">
    <source>
        <dbReference type="Proteomes" id="UP000441523"/>
    </source>
</evidence>
<name>A0A6N6MVS5_9HYPH</name>
<protein>
    <submittedName>
        <fullName evidence="2">Alpha/beta fold hydrolase</fullName>
    </submittedName>
</protein>
<dbReference type="Gene3D" id="3.40.50.1820">
    <property type="entry name" value="alpha/beta hydrolase"/>
    <property type="match status" value="1"/>
</dbReference>
<sequence length="305" mass="32847">MFSRAEDRPLWEREGSDWPNRAASRFVEASGLRWHVQVMGASDAPALVLVHGTGAATHSWRGLMPRLAERFRVVAPDLPGHGFTDPLPERRLSLPGMAAALGDLLRHLGCAPQVATGHSAGAAILARLSLDGGIEPRLLVALNGALKPFPGMAGILFPSMARVLFLNPVTPRLFAWSADRTSVERLIAGTGSSLDRTGLDLYRRLFRRTGHITGALGMMANWNLDALDRDLPGLRTRTLLIVGANDKAILPDTAFAVRDRLPDARVERMRGLGHLAHEEAPERVAGLILDEAEAAGAVDRGDSAP</sequence>
<dbReference type="NCBIfam" id="TIGR03056">
    <property type="entry name" value="bchO_mg_che_rel"/>
    <property type="match status" value="1"/>
</dbReference>
<dbReference type="RefSeq" id="WP_150962455.1">
    <property type="nucleotide sequence ID" value="NZ_VZZJ01000004.1"/>
</dbReference>
<dbReference type="EMBL" id="VZZJ01000004">
    <property type="protein sequence ID" value="KAB1074816.1"/>
    <property type="molecule type" value="Genomic_DNA"/>
</dbReference>